<evidence type="ECO:0000313" key="1">
    <source>
        <dbReference type="EMBL" id="NKX51497.1"/>
    </source>
</evidence>
<protein>
    <submittedName>
        <fullName evidence="1">ABC transporter substrate-binding protein</fullName>
    </submittedName>
</protein>
<proteinExistence type="predicted"/>
<reference evidence="1 2" key="1">
    <citation type="submission" date="2020-04" db="EMBL/GenBank/DDBJ databases">
        <authorList>
            <person name="Liu S."/>
        </authorList>
    </citation>
    <scope>NUCLEOTIDE SEQUENCE [LARGE SCALE GENOMIC DNA]</scope>
    <source>
        <strain evidence="1 2">CGMCC 1.15091</strain>
    </source>
</reference>
<name>A0ABX1JUM7_9MICC</name>
<keyword evidence="2" id="KW-1185">Reference proteome</keyword>
<sequence>EKLMADNVEILKLAGYDLTAGQLFDTSLLEEVYAENPDLK</sequence>
<organism evidence="1 2">
    <name type="scientific">Arthrobacter deserti</name>
    <dbReference type="NCBI Taxonomy" id="1742687"/>
    <lineage>
        <taxon>Bacteria</taxon>
        <taxon>Bacillati</taxon>
        <taxon>Actinomycetota</taxon>
        <taxon>Actinomycetes</taxon>
        <taxon>Micrococcales</taxon>
        <taxon>Micrococcaceae</taxon>
        <taxon>Arthrobacter</taxon>
    </lineage>
</organism>
<feature type="non-terminal residue" evidence="1">
    <location>
        <position position="1"/>
    </location>
</feature>
<comment type="caution">
    <text evidence="1">The sequence shown here is derived from an EMBL/GenBank/DDBJ whole genome shotgun (WGS) entry which is preliminary data.</text>
</comment>
<accession>A0ABX1JUM7</accession>
<dbReference type="Proteomes" id="UP000523795">
    <property type="component" value="Unassembled WGS sequence"/>
</dbReference>
<dbReference type="EMBL" id="JAAZSR010000240">
    <property type="protein sequence ID" value="NKX51497.1"/>
    <property type="molecule type" value="Genomic_DNA"/>
</dbReference>
<evidence type="ECO:0000313" key="2">
    <source>
        <dbReference type="Proteomes" id="UP000523795"/>
    </source>
</evidence>
<gene>
    <name evidence="1" type="ORF">HER39_13140</name>
</gene>